<keyword evidence="5 11" id="KW-0812">Transmembrane</keyword>
<protein>
    <recommendedName>
        <fullName evidence="14">Acyltransferase</fullName>
    </recommendedName>
</protein>
<evidence type="ECO:0000256" key="3">
    <source>
        <dbReference type="ARBA" id="ARBA00022516"/>
    </source>
</evidence>
<organism evidence="12 13">
    <name type="scientific">Protopolystoma xenopodis</name>
    <dbReference type="NCBI Taxonomy" id="117903"/>
    <lineage>
        <taxon>Eukaryota</taxon>
        <taxon>Metazoa</taxon>
        <taxon>Spiralia</taxon>
        <taxon>Lophotrochozoa</taxon>
        <taxon>Platyhelminthes</taxon>
        <taxon>Monogenea</taxon>
        <taxon>Polyopisthocotylea</taxon>
        <taxon>Polystomatidea</taxon>
        <taxon>Polystomatidae</taxon>
        <taxon>Protopolystoma</taxon>
    </lineage>
</organism>
<feature type="transmembrane region" description="Helical" evidence="11">
    <location>
        <begin position="7"/>
        <end position="26"/>
    </location>
</feature>
<evidence type="ECO:0000256" key="1">
    <source>
        <dbReference type="ARBA" id="ARBA00004477"/>
    </source>
</evidence>
<evidence type="ECO:0000313" key="13">
    <source>
        <dbReference type="Proteomes" id="UP000784294"/>
    </source>
</evidence>
<evidence type="ECO:0000256" key="5">
    <source>
        <dbReference type="ARBA" id="ARBA00022692"/>
    </source>
</evidence>
<dbReference type="AlphaFoldDB" id="A0A448XAQ9"/>
<evidence type="ECO:0008006" key="14">
    <source>
        <dbReference type="Google" id="ProtNLM"/>
    </source>
</evidence>
<keyword evidence="9 11" id="KW-0472">Membrane</keyword>
<dbReference type="InterPro" id="IPR007130">
    <property type="entry name" value="DAGAT"/>
</dbReference>
<evidence type="ECO:0000256" key="4">
    <source>
        <dbReference type="ARBA" id="ARBA00022679"/>
    </source>
</evidence>
<comment type="caution">
    <text evidence="12">The sequence shown here is derived from an EMBL/GenBank/DDBJ whole genome shotgun (WGS) entry which is preliminary data.</text>
</comment>
<evidence type="ECO:0000256" key="2">
    <source>
        <dbReference type="ARBA" id="ARBA00005420"/>
    </source>
</evidence>
<keyword evidence="6" id="KW-0256">Endoplasmic reticulum</keyword>
<gene>
    <name evidence="12" type="ORF">PXEA_LOCUS25858</name>
</gene>
<keyword evidence="4" id="KW-0808">Transferase</keyword>
<reference evidence="12" key="1">
    <citation type="submission" date="2018-11" db="EMBL/GenBank/DDBJ databases">
        <authorList>
            <consortium name="Pathogen Informatics"/>
        </authorList>
    </citation>
    <scope>NUCLEOTIDE SEQUENCE</scope>
</reference>
<comment type="subcellular location">
    <subcellularLocation>
        <location evidence="1">Endoplasmic reticulum membrane</location>
        <topology evidence="1">Multi-pass membrane protein</topology>
    </subcellularLocation>
</comment>
<proteinExistence type="inferred from homology"/>
<dbReference type="Pfam" id="PF03982">
    <property type="entry name" value="DAGAT"/>
    <property type="match status" value="1"/>
</dbReference>
<evidence type="ECO:0000256" key="10">
    <source>
        <dbReference type="ARBA" id="ARBA00023315"/>
    </source>
</evidence>
<evidence type="ECO:0000256" key="11">
    <source>
        <dbReference type="SAM" id="Phobius"/>
    </source>
</evidence>
<dbReference type="Proteomes" id="UP000784294">
    <property type="component" value="Unassembled WGS sequence"/>
</dbReference>
<accession>A0A448XAQ9</accession>
<evidence type="ECO:0000256" key="7">
    <source>
        <dbReference type="ARBA" id="ARBA00022989"/>
    </source>
</evidence>
<feature type="transmembrane region" description="Helical" evidence="11">
    <location>
        <begin position="38"/>
        <end position="61"/>
    </location>
</feature>
<dbReference type="PANTHER" id="PTHR12317">
    <property type="entry name" value="DIACYLGLYCEROL O-ACYLTRANSFERASE"/>
    <property type="match status" value="1"/>
</dbReference>
<evidence type="ECO:0000256" key="8">
    <source>
        <dbReference type="ARBA" id="ARBA00023098"/>
    </source>
</evidence>
<dbReference type="GO" id="GO:0006629">
    <property type="term" value="P:lipid metabolic process"/>
    <property type="evidence" value="ECO:0007669"/>
    <property type="project" value="UniProtKB-KW"/>
</dbReference>
<name>A0A448XAQ9_9PLAT</name>
<keyword evidence="13" id="KW-1185">Reference proteome</keyword>
<comment type="similarity">
    <text evidence="2">Belongs to the diacylglycerol acyltransferase family.</text>
</comment>
<dbReference type="OrthoDB" id="264532at2759"/>
<evidence type="ECO:0000256" key="9">
    <source>
        <dbReference type="ARBA" id="ARBA00023136"/>
    </source>
</evidence>
<dbReference type="EMBL" id="CAAALY010244156">
    <property type="protein sequence ID" value="VEL32418.1"/>
    <property type="molecule type" value="Genomic_DNA"/>
</dbReference>
<keyword evidence="3" id="KW-0444">Lipid biosynthesis</keyword>
<sequence>MFGRGFALGFFFFTISQIFLHSIIQLTIPPLKPDFAGIILDIVVQPRFIVVTTLFTCYTLFRRLAGSNEERGSQPNKFIRSLPLWYYLARYFPVSLVASDELREYARAHSLSEIKDMSDEKSVKMPLDRNYLVGCHPHGIFSTGAFLNFSTDATGFSDLFPGINRYLAVLKLHFLAVLYRDFVMRLETPSANHEVLCSKFSAVNRFLSSLTDG</sequence>
<keyword evidence="7 11" id="KW-1133">Transmembrane helix</keyword>
<evidence type="ECO:0000313" key="12">
    <source>
        <dbReference type="EMBL" id="VEL32418.1"/>
    </source>
</evidence>
<keyword evidence="10" id="KW-0012">Acyltransferase</keyword>
<dbReference type="GO" id="GO:0008374">
    <property type="term" value="F:O-acyltransferase activity"/>
    <property type="evidence" value="ECO:0007669"/>
    <property type="project" value="InterPro"/>
</dbReference>
<keyword evidence="8" id="KW-0443">Lipid metabolism</keyword>
<dbReference type="GO" id="GO:0005789">
    <property type="term" value="C:endoplasmic reticulum membrane"/>
    <property type="evidence" value="ECO:0007669"/>
    <property type="project" value="UniProtKB-SubCell"/>
</dbReference>
<evidence type="ECO:0000256" key="6">
    <source>
        <dbReference type="ARBA" id="ARBA00022824"/>
    </source>
</evidence>